<dbReference type="InterPro" id="IPR028998">
    <property type="entry name" value="RimP_C"/>
</dbReference>
<comment type="similarity">
    <text evidence="3">Belongs to the RimP family.</text>
</comment>
<accession>A0ABR7LHX4</accession>
<protein>
    <recommendedName>
        <fullName evidence="3">Ribosome maturation factor RimP</fullName>
    </recommendedName>
</protein>
<comment type="function">
    <text evidence="3">Required for maturation of 30S ribosomal subunits.</text>
</comment>
<dbReference type="Pfam" id="PF02576">
    <property type="entry name" value="RimP_N"/>
    <property type="match status" value="1"/>
</dbReference>
<dbReference type="InterPro" id="IPR035956">
    <property type="entry name" value="RimP_N_sf"/>
</dbReference>
<feature type="compositionally biased region" description="Basic and acidic residues" evidence="4">
    <location>
        <begin position="12"/>
        <end position="25"/>
    </location>
</feature>
<dbReference type="PANTHER" id="PTHR33867">
    <property type="entry name" value="RIBOSOME MATURATION FACTOR RIMP"/>
    <property type="match status" value="1"/>
</dbReference>
<reference evidence="6 7" key="1">
    <citation type="submission" date="2020-06" db="EMBL/GenBank/DDBJ databases">
        <title>Actinomadura xiongansis sp. nov., isolated from soil of Baiyangdian.</title>
        <authorList>
            <person name="Zhang X."/>
        </authorList>
    </citation>
    <scope>NUCLEOTIDE SEQUENCE [LARGE SCALE GENOMIC DNA]</scope>
    <source>
        <strain evidence="6 7">HBUM206468</strain>
    </source>
</reference>
<dbReference type="InterPro" id="IPR028989">
    <property type="entry name" value="RimP_N"/>
</dbReference>
<keyword evidence="1 3" id="KW-0963">Cytoplasm</keyword>
<gene>
    <name evidence="3 6" type="primary">rimP</name>
    <name evidence="6" type="ORF">HKK74_01070</name>
</gene>
<comment type="subcellular location">
    <subcellularLocation>
        <location evidence="3">Cytoplasm</location>
    </subcellularLocation>
</comment>
<dbReference type="SUPFAM" id="SSF75420">
    <property type="entry name" value="YhbC-like, N-terminal domain"/>
    <property type="match status" value="1"/>
</dbReference>
<dbReference type="EMBL" id="JABVEC010000001">
    <property type="protein sequence ID" value="MBC6464095.1"/>
    <property type="molecule type" value="Genomic_DNA"/>
</dbReference>
<evidence type="ECO:0000313" key="6">
    <source>
        <dbReference type="EMBL" id="MBC6464095.1"/>
    </source>
</evidence>
<dbReference type="HAMAP" id="MF_01077">
    <property type="entry name" value="RimP"/>
    <property type="match status" value="1"/>
</dbReference>
<dbReference type="Gene3D" id="3.30.300.70">
    <property type="entry name" value="RimP-like superfamily, N-terminal"/>
    <property type="match status" value="1"/>
</dbReference>
<name>A0ABR7LHX4_9ACTN</name>
<evidence type="ECO:0000313" key="7">
    <source>
        <dbReference type="Proteomes" id="UP000805614"/>
    </source>
</evidence>
<feature type="region of interest" description="Disordered" evidence="4">
    <location>
        <begin position="1"/>
        <end position="25"/>
    </location>
</feature>
<evidence type="ECO:0000256" key="1">
    <source>
        <dbReference type="ARBA" id="ARBA00022490"/>
    </source>
</evidence>
<dbReference type="Proteomes" id="UP000805614">
    <property type="component" value="Unassembled WGS sequence"/>
</dbReference>
<dbReference type="CDD" id="cd01734">
    <property type="entry name" value="YlxS_C"/>
    <property type="match status" value="1"/>
</dbReference>
<proteinExistence type="inferred from homology"/>
<sequence length="178" mass="19052">MSVGSQRGRARRDRDATGASSRDEAGQRLARLLAPIIGTVGVDLEELRVEPAGRRRLVRLVIDADRGVSLDDVAAVSQAVSAALDESDAMGSAPYVLEVTSPGVDRPLLEPRHWRRAAGRLVRAPLVAGGEIEGRVVTADDEAVVIDVAGDQRRLGLDELGRGRVQVEFRRDGAADED</sequence>
<feature type="domain" description="Ribosome maturation factor RimP N-terminal" evidence="5">
    <location>
        <begin position="32"/>
        <end position="105"/>
    </location>
</feature>
<keyword evidence="7" id="KW-1185">Reference proteome</keyword>
<comment type="caution">
    <text evidence="6">The sequence shown here is derived from an EMBL/GenBank/DDBJ whole genome shotgun (WGS) entry which is preliminary data.</text>
</comment>
<dbReference type="PANTHER" id="PTHR33867:SF1">
    <property type="entry name" value="RIBOSOME MATURATION FACTOR RIMP"/>
    <property type="match status" value="1"/>
</dbReference>
<keyword evidence="2 3" id="KW-0690">Ribosome biogenesis</keyword>
<dbReference type="NCBIfam" id="NF000930">
    <property type="entry name" value="PRK00092.2-2"/>
    <property type="match status" value="1"/>
</dbReference>
<organism evidence="6 7">
    <name type="scientific">Actinomadura alba</name>
    <dbReference type="NCBI Taxonomy" id="406431"/>
    <lineage>
        <taxon>Bacteria</taxon>
        <taxon>Bacillati</taxon>
        <taxon>Actinomycetota</taxon>
        <taxon>Actinomycetes</taxon>
        <taxon>Streptosporangiales</taxon>
        <taxon>Thermomonosporaceae</taxon>
        <taxon>Actinomadura</taxon>
    </lineage>
</organism>
<evidence type="ECO:0000259" key="5">
    <source>
        <dbReference type="Pfam" id="PF02576"/>
    </source>
</evidence>
<evidence type="ECO:0000256" key="3">
    <source>
        <dbReference type="HAMAP-Rule" id="MF_01077"/>
    </source>
</evidence>
<evidence type="ECO:0000256" key="2">
    <source>
        <dbReference type="ARBA" id="ARBA00022517"/>
    </source>
</evidence>
<dbReference type="RefSeq" id="WP_187241013.1">
    <property type="nucleotide sequence ID" value="NZ_BAAAOK010000011.1"/>
</dbReference>
<dbReference type="InterPro" id="IPR003728">
    <property type="entry name" value="Ribosome_maturation_RimP"/>
</dbReference>
<evidence type="ECO:0000256" key="4">
    <source>
        <dbReference type="SAM" id="MobiDB-lite"/>
    </source>
</evidence>